<evidence type="ECO:0000256" key="1">
    <source>
        <dbReference type="ARBA" id="ARBA00023239"/>
    </source>
</evidence>
<dbReference type="EC" id="4.2.1.59" evidence="2"/>
<accession>A0A840GAZ5</accession>
<dbReference type="Pfam" id="PF07977">
    <property type="entry name" value="FabA"/>
    <property type="match status" value="1"/>
</dbReference>
<dbReference type="PANTHER" id="PTHR30272:SF1">
    <property type="entry name" value="3-HYDROXYACYL-[ACYL-CARRIER-PROTEIN] DEHYDRATASE"/>
    <property type="match status" value="1"/>
</dbReference>
<evidence type="ECO:0000313" key="3">
    <source>
        <dbReference type="Proteomes" id="UP000587070"/>
    </source>
</evidence>
<dbReference type="OrthoDB" id="8899588at2"/>
<evidence type="ECO:0000313" key="2">
    <source>
        <dbReference type="EMBL" id="MBB4245802.1"/>
    </source>
</evidence>
<dbReference type="EMBL" id="JACIGE010000001">
    <property type="protein sequence ID" value="MBB4245802.1"/>
    <property type="molecule type" value="Genomic_DNA"/>
</dbReference>
<gene>
    <name evidence="2" type="ORF">GGD90_000151</name>
</gene>
<dbReference type="InterPro" id="IPR029069">
    <property type="entry name" value="HotDog_dom_sf"/>
</dbReference>
<keyword evidence="1 2" id="KW-0456">Lyase</keyword>
<dbReference type="GO" id="GO:0019171">
    <property type="term" value="F:(3R)-hydroxyacyl-[acyl-carrier-protein] dehydratase activity"/>
    <property type="evidence" value="ECO:0007669"/>
    <property type="project" value="UniProtKB-EC"/>
</dbReference>
<dbReference type="PANTHER" id="PTHR30272">
    <property type="entry name" value="3-HYDROXYACYL-[ACYL-CARRIER-PROTEIN] DEHYDRATASE"/>
    <property type="match status" value="1"/>
</dbReference>
<proteinExistence type="predicted"/>
<dbReference type="RefSeq" id="WP_153117043.1">
    <property type="nucleotide sequence ID" value="NZ_JACIGE010000001.1"/>
</dbReference>
<keyword evidence="3" id="KW-1185">Reference proteome</keyword>
<comment type="caution">
    <text evidence="2">The sequence shown here is derived from an EMBL/GenBank/DDBJ whole genome shotgun (WGS) entry which is preliminary data.</text>
</comment>
<dbReference type="Gene3D" id="3.10.129.10">
    <property type="entry name" value="Hotdog Thioesterase"/>
    <property type="match status" value="1"/>
</dbReference>
<name>A0A840GAZ5_RHOTE</name>
<dbReference type="AlphaFoldDB" id="A0A840GAZ5"/>
<dbReference type="Proteomes" id="UP000587070">
    <property type="component" value="Unassembled WGS sequence"/>
</dbReference>
<reference evidence="2 3" key="1">
    <citation type="submission" date="2020-08" db="EMBL/GenBank/DDBJ databases">
        <title>Genome sequencing of Purple Non-Sulfur Bacteria from various extreme environments.</title>
        <authorList>
            <person name="Mayer M."/>
        </authorList>
    </citation>
    <scope>NUCLEOTIDE SEQUENCE [LARGE SCALE GENOMIC DNA]</scope>
    <source>
        <strain evidence="2 3">2761</strain>
    </source>
</reference>
<dbReference type="SUPFAM" id="SSF54637">
    <property type="entry name" value="Thioesterase/thiol ester dehydrase-isomerase"/>
    <property type="match status" value="1"/>
</dbReference>
<sequence length="165" mass="17679">MSEAPLAYPFVLDRAGIEGLLPHRGDIFVCQQLTIEGPHDFRGAARWPLSNSIIQGHFPGLPVVPGVFLIEAAAQLAGAGLLAGDPYLRTLDDDLIGVLAGVRKTSFRRPVEVDRDVDFVIHCRQMAALAVQVNARATTGGVEVAELDLLMAYTPRQQLLAAIGA</sequence>
<dbReference type="InterPro" id="IPR013114">
    <property type="entry name" value="FabA_FabZ"/>
</dbReference>
<protein>
    <submittedName>
        <fullName evidence="2">3-hydroxyacyl-[acyl-carrier-protein] dehydratase</fullName>
        <ecNumber evidence="2">4.2.1.59</ecNumber>
    </submittedName>
</protein>
<organism evidence="2 3">
    <name type="scientific">Rhodocyclus tenuis</name>
    <name type="common">Rhodospirillum tenue</name>
    <dbReference type="NCBI Taxonomy" id="1066"/>
    <lineage>
        <taxon>Bacteria</taxon>
        <taxon>Pseudomonadati</taxon>
        <taxon>Pseudomonadota</taxon>
        <taxon>Betaproteobacteria</taxon>
        <taxon>Rhodocyclales</taxon>
        <taxon>Rhodocyclaceae</taxon>
        <taxon>Rhodocyclus</taxon>
    </lineage>
</organism>